<organism evidence="11 12">
    <name type="scientific">Chaetomium fimeti</name>
    <dbReference type="NCBI Taxonomy" id="1854472"/>
    <lineage>
        <taxon>Eukaryota</taxon>
        <taxon>Fungi</taxon>
        <taxon>Dikarya</taxon>
        <taxon>Ascomycota</taxon>
        <taxon>Pezizomycotina</taxon>
        <taxon>Sordariomycetes</taxon>
        <taxon>Sordariomycetidae</taxon>
        <taxon>Sordariales</taxon>
        <taxon>Chaetomiaceae</taxon>
        <taxon>Chaetomium</taxon>
    </lineage>
</organism>
<evidence type="ECO:0000256" key="2">
    <source>
        <dbReference type="ARBA" id="ARBA00022448"/>
    </source>
</evidence>
<evidence type="ECO:0000313" key="11">
    <source>
        <dbReference type="EMBL" id="KAK3290529.1"/>
    </source>
</evidence>
<dbReference type="Proteomes" id="UP001278766">
    <property type="component" value="Unassembled WGS sequence"/>
</dbReference>
<feature type="transmembrane region" description="Helical" evidence="9">
    <location>
        <begin position="453"/>
        <end position="476"/>
    </location>
</feature>
<dbReference type="PANTHER" id="PTHR43562:SF2">
    <property type="entry name" value="SODIUM-HYDROGEN ANTIPORTER"/>
    <property type="match status" value="1"/>
</dbReference>
<dbReference type="InterPro" id="IPR038770">
    <property type="entry name" value="Na+/solute_symporter_sf"/>
</dbReference>
<dbReference type="GO" id="GO:1902600">
    <property type="term" value="P:proton transmembrane transport"/>
    <property type="evidence" value="ECO:0007669"/>
    <property type="project" value="InterPro"/>
</dbReference>
<gene>
    <name evidence="11" type="ORF">B0H64DRAFT_60390</name>
</gene>
<dbReference type="Gene3D" id="1.20.1530.20">
    <property type="match status" value="1"/>
</dbReference>
<dbReference type="GO" id="GO:0015297">
    <property type="term" value="F:antiporter activity"/>
    <property type="evidence" value="ECO:0007669"/>
    <property type="project" value="UniProtKB-KW"/>
</dbReference>
<comment type="caution">
    <text evidence="11">The sequence shown here is derived from an EMBL/GenBank/DDBJ whole genome shotgun (WGS) entry which is preliminary data.</text>
</comment>
<evidence type="ECO:0000256" key="9">
    <source>
        <dbReference type="SAM" id="Phobius"/>
    </source>
</evidence>
<accession>A0AAE0H5T9</accession>
<keyword evidence="6" id="KW-0406">Ion transport</keyword>
<evidence type="ECO:0000313" key="12">
    <source>
        <dbReference type="Proteomes" id="UP001278766"/>
    </source>
</evidence>
<feature type="transmembrane region" description="Helical" evidence="9">
    <location>
        <begin position="346"/>
        <end position="363"/>
    </location>
</feature>
<feature type="domain" description="Cation/H+ exchanger transmembrane" evidence="10">
    <location>
        <begin position="183"/>
        <end position="477"/>
    </location>
</feature>
<feature type="transmembrane region" description="Helical" evidence="9">
    <location>
        <begin position="263"/>
        <end position="286"/>
    </location>
</feature>
<keyword evidence="5 9" id="KW-1133">Transmembrane helix</keyword>
<evidence type="ECO:0000256" key="4">
    <source>
        <dbReference type="ARBA" id="ARBA00022692"/>
    </source>
</evidence>
<reference evidence="11" key="1">
    <citation type="journal article" date="2023" name="Mol. Phylogenet. Evol.">
        <title>Genome-scale phylogeny and comparative genomics of the fungal order Sordariales.</title>
        <authorList>
            <person name="Hensen N."/>
            <person name="Bonometti L."/>
            <person name="Westerberg I."/>
            <person name="Brannstrom I.O."/>
            <person name="Guillou S."/>
            <person name="Cros-Aarteil S."/>
            <person name="Calhoun S."/>
            <person name="Haridas S."/>
            <person name="Kuo A."/>
            <person name="Mondo S."/>
            <person name="Pangilinan J."/>
            <person name="Riley R."/>
            <person name="LaButti K."/>
            <person name="Andreopoulos B."/>
            <person name="Lipzen A."/>
            <person name="Chen C."/>
            <person name="Yan M."/>
            <person name="Daum C."/>
            <person name="Ng V."/>
            <person name="Clum A."/>
            <person name="Steindorff A."/>
            <person name="Ohm R.A."/>
            <person name="Martin F."/>
            <person name="Silar P."/>
            <person name="Natvig D.O."/>
            <person name="Lalanne C."/>
            <person name="Gautier V."/>
            <person name="Ament-Velasquez S.L."/>
            <person name="Kruys A."/>
            <person name="Hutchinson M.I."/>
            <person name="Powell A.J."/>
            <person name="Barry K."/>
            <person name="Miller A.N."/>
            <person name="Grigoriev I.V."/>
            <person name="Debuchy R."/>
            <person name="Gladieux P."/>
            <person name="Hiltunen Thoren M."/>
            <person name="Johannesson H."/>
        </authorList>
    </citation>
    <scope>NUCLEOTIDE SEQUENCE</scope>
    <source>
        <strain evidence="11">CBS 168.71</strain>
    </source>
</reference>
<sequence>MAADASGGFLAYHEPDIISILTLISFFLFLAIAEWLADKIVRASLIGHIIVGLIYGVPIANILGLDWQATFLALGYIGLILIIFEGGLTIRLDLLRQNLLLSIVAALLGVLTPIALSFALLYAGFHHTPLEAFIVGTALCSTSLGTTFVVLASASKNKPSPKPSLPDNANTHVPTTPAVDFSQTRIGTVLVSAAVLDDVCGLVLVSVIHNLRGIAGGDGGGETGLGWIIGRPVLASALMALLTPAVAKFVAGPLYRRFVAPRLLRFGAAAAGAGHVFNILLMAVVLCAFLAIAAFAGASMLFGAFLAGAFVSGLLGSKGRDVSEEEPGVPAFADSFEHYLGAPQKYVFQPLFFASIGFAIPFIDLWTGEVIWKGFVYTLLMVVAKLIVGIVVPVWDFISPRIRKTNSEKMPGSVTASWAPATLLGACMVARGEIGLLIIQIGLNETPFLTQKAFIIGVWAIVLNTIIGPVFVGILLKRAGTSIAEDARWGVQAKHGSDTETSADVEPTGTSGGTSPRLGLA</sequence>
<name>A0AAE0H5T9_9PEZI</name>
<evidence type="ECO:0000256" key="7">
    <source>
        <dbReference type="ARBA" id="ARBA00023136"/>
    </source>
</evidence>
<keyword evidence="12" id="KW-1185">Reference proteome</keyword>
<feature type="transmembrane region" description="Helical" evidence="9">
    <location>
        <begin position="228"/>
        <end position="251"/>
    </location>
</feature>
<dbReference type="EMBL" id="JAUEPN010000013">
    <property type="protein sequence ID" value="KAK3290529.1"/>
    <property type="molecule type" value="Genomic_DNA"/>
</dbReference>
<feature type="transmembrane region" description="Helical" evidence="9">
    <location>
        <begin position="189"/>
        <end position="208"/>
    </location>
</feature>
<feature type="transmembrane region" description="Helical" evidence="9">
    <location>
        <begin position="100"/>
        <end position="121"/>
    </location>
</feature>
<dbReference type="InterPro" id="IPR006153">
    <property type="entry name" value="Cation/H_exchanger_TM"/>
</dbReference>
<feature type="transmembrane region" description="Helical" evidence="9">
    <location>
        <begin position="17"/>
        <end position="36"/>
    </location>
</feature>
<keyword evidence="2" id="KW-0813">Transport</keyword>
<feature type="transmembrane region" description="Helical" evidence="9">
    <location>
        <begin position="133"/>
        <end position="154"/>
    </location>
</feature>
<dbReference type="AlphaFoldDB" id="A0AAE0H5T9"/>
<evidence type="ECO:0000256" key="8">
    <source>
        <dbReference type="SAM" id="MobiDB-lite"/>
    </source>
</evidence>
<protein>
    <submittedName>
        <fullName evidence="11">Sodium/hydrogen exchanger family-domain-containing protein</fullName>
    </submittedName>
</protein>
<keyword evidence="7 9" id="KW-0472">Membrane</keyword>
<feature type="region of interest" description="Disordered" evidence="8">
    <location>
        <begin position="494"/>
        <end position="521"/>
    </location>
</feature>
<feature type="transmembrane region" description="Helical" evidence="9">
    <location>
        <begin position="43"/>
        <end position="63"/>
    </location>
</feature>
<dbReference type="Pfam" id="PF00999">
    <property type="entry name" value="Na_H_Exchanger"/>
    <property type="match status" value="2"/>
</dbReference>
<dbReference type="RefSeq" id="XP_062654043.1">
    <property type="nucleotide sequence ID" value="XM_062808494.1"/>
</dbReference>
<feature type="transmembrane region" description="Helical" evidence="9">
    <location>
        <begin position="69"/>
        <end position="88"/>
    </location>
</feature>
<evidence type="ECO:0000256" key="6">
    <source>
        <dbReference type="ARBA" id="ARBA00023065"/>
    </source>
</evidence>
<evidence type="ECO:0000256" key="5">
    <source>
        <dbReference type="ARBA" id="ARBA00022989"/>
    </source>
</evidence>
<proteinExistence type="predicted"/>
<feature type="transmembrane region" description="Helical" evidence="9">
    <location>
        <begin position="418"/>
        <end position="441"/>
    </location>
</feature>
<reference evidence="11" key="2">
    <citation type="submission" date="2023-06" db="EMBL/GenBank/DDBJ databases">
        <authorList>
            <consortium name="Lawrence Berkeley National Laboratory"/>
            <person name="Haridas S."/>
            <person name="Hensen N."/>
            <person name="Bonometti L."/>
            <person name="Westerberg I."/>
            <person name="Brannstrom I.O."/>
            <person name="Guillou S."/>
            <person name="Cros-Aarteil S."/>
            <person name="Calhoun S."/>
            <person name="Kuo A."/>
            <person name="Mondo S."/>
            <person name="Pangilinan J."/>
            <person name="Riley R."/>
            <person name="Labutti K."/>
            <person name="Andreopoulos B."/>
            <person name="Lipzen A."/>
            <person name="Chen C."/>
            <person name="Yanf M."/>
            <person name="Daum C."/>
            <person name="Ng V."/>
            <person name="Clum A."/>
            <person name="Steindorff A."/>
            <person name="Ohm R."/>
            <person name="Martin F."/>
            <person name="Silar P."/>
            <person name="Natvig D."/>
            <person name="Lalanne C."/>
            <person name="Gautier V."/>
            <person name="Ament-Velasquez S.L."/>
            <person name="Kruys A."/>
            <person name="Hutchinson M.I."/>
            <person name="Powell A.J."/>
            <person name="Barry K."/>
            <person name="Miller A.N."/>
            <person name="Grigoriev I.V."/>
            <person name="Debuchy R."/>
            <person name="Gladieux P."/>
            <person name="Thoren M.H."/>
            <person name="Johannesson H."/>
        </authorList>
    </citation>
    <scope>NUCLEOTIDE SEQUENCE</scope>
    <source>
        <strain evidence="11">CBS 168.71</strain>
    </source>
</reference>
<feature type="transmembrane region" description="Helical" evidence="9">
    <location>
        <begin position="375"/>
        <end position="398"/>
    </location>
</feature>
<dbReference type="PANTHER" id="PTHR43562">
    <property type="entry name" value="NAPA-TYPE SODIUM/HYDROGEN ANTIPORTER"/>
    <property type="match status" value="1"/>
</dbReference>
<keyword evidence="4 9" id="KW-0812">Transmembrane</keyword>
<evidence type="ECO:0000259" key="10">
    <source>
        <dbReference type="Pfam" id="PF00999"/>
    </source>
</evidence>
<dbReference type="GeneID" id="87845442"/>
<comment type="subcellular location">
    <subcellularLocation>
        <location evidence="1">Membrane</location>
        <topology evidence="1">Multi-pass membrane protein</topology>
    </subcellularLocation>
</comment>
<evidence type="ECO:0000256" key="3">
    <source>
        <dbReference type="ARBA" id="ARBA00022449"/>
    </source>
</evidence>
<evidence type="ECO:0000256" key="1">
    <source>
        <dbReference type="ARBA" id="ARBA00004141"/>
    </source>
</evidence>
<feature type="domain" description="Cation/H+ exchanger transmembrane" evidence="10">
    <location>
        <begin position="30"/>
        <end position="154"/>
    </location>
</feature>
<keyword evidence="3" id="KW-0050">Antiport</keyword>
<dbReference type="GO" id="GO:0016020">
    <property type="term" value="C:membrane"/>
    <property type="evidence" value="ECO:0007669"/>
    <property type="project" value="UniProtKB-SubCell"/>
</dbReference>
<feature type="transmembrane region" description="Helical" evidence="9">
    <location>
        <begin position="292"/>
        <end position="315"/>
    </location>
</feature>